<name>A0A565CV46_9BRAS</name>
<comment type="caution">
    <text evidence="2">The sequence shown here is derived from an EMBL/GenBank/DDBJ whole genome shotgun (WGS) entry which is preliminary data.</text>
</comment>
<proteinExistence type="predicted"/>
<accession>A0A565CV46</accession>
<reference evidence="2" key="1">
    <citation type="submission" date="2019-07" db="EMBL/GenBank/DDBJ databases">
        <authorList>
            <person name="Dittberner H."/>
        </authorList>
    </citation>
    <scope>NUCLEOTIDE SEQUENCE [LARGE SCALE GENOMIC DNA]</scope>
</reference>
<dbReference type="AlphaFoldDB" id="A0A565CV46"/>
<gene>
    <name evidence="2" type="ORF">ANE_LOCUS28019</name>
</gene>
<protein>
    <submittedName>
        <fullName evidence="2">Uncharacterized protein</fullName>
    </submittedName>
</protein>
<dbReference type="EMBL" id="CABITT030000008">
    <property type="protein sequence ID" value="VVB17575.1"/>
    <property type="molecule type" value="Genomic_DNA"/>
</dbReference>
<sequence length="64" mass="7328">MENEDNESGYEAGSEVSLPSSDIISDSDSKRDHHCFLISNLYFAIDNRRRSLVRFVEVMPMTIC</sequence>
<organism evidence="2 3">
    <name type="scientific">Arabis nemorensis</name>
    <dbReference type="NCBI Taxonomy" id="586526"/>
    <lineage>
        <taxon>Eukaryota</taxon>
        <taxon>Viridiplantae</taxon>
        <taxon>Streptophyta</taxon>
        <taxon>Embryophyta</taxon>
        <taxon>Tracheophyta</taxon>
        <taxon>Spermatophyta</taxon>
        <taxon>Magnoliopsida</taxon>
        <taxon>eudicotyledons</taxon>
        <taxon>Gunneridae</taxon>
        <taxon>Pentapetalae</taxon>
        <taxon>rosids</taxon>
        <taxon>malvids</taxon>
        <taxon>Brassicales</taxon>
        <taxon>Brassicaceae</taxon>
        <taxon>Arabideae</taxon>
        <taxon>Arabis</taxon>
    </lineage>
</organism>
<dbReference type="Proteomes" id="UP000489600">
    <property type="component" value="Unassembled WGS sequence"/>
</dbReference>
<evidence type="ECO:0000313" key="3">
    <source>
        <dbReference type="Proteomes" id="UP000489600"/>
    </source>
</evidence>
<feature type="region of interest" description="Disordered" evidence="1">
    <location>
        <begin position="1"/>
        <end position="28"/>
    </location>
</feature>
<keyword evidence="3" id="KW-1185">Reference proteome</keyword>
<evidence type="ECO:0000256" key="1">
    <source>
        <dbReference type="SAM" id="MobiDB-lite"/>
    </source>
</evidence>
<evidence type="ECO:0000313" key="2">
    <source>
        <dbReference type="EMBL" id="VVB17575.1"/>
    </source>
</evidence>